<dbReference type="Proteomes" id="UP000007887">
    <property type="component" value="Chromosome"/>
</dbReference>
<protein>
    <recommendedName>
        <fullName evidence="1">Peptidase C14 caspase domain-containing protein</fullName>
    </recommendedName>
</protein>
<organism evidence="2 3">
    <name type="scientific">Selenomonas ruminantium subsp. lactilytica (strain NBRC 103574 / TAM6421)</name>
    <dbReference type="NCBI Taxonomy" id="927704"/>
    <lineage>
        <taxon>Bacteria</taxon>
        <taxon>Bacillati</taxon>
        <taxon>Bacillota</taxon>
        <taxon>Negativicutes</taxon>
        <taxon>Selenomonadales</taxon>
        <taxon>Selenomonadaceae</taxon>
        <taxon>Selenomonas</taxon>
    </lineage>
</organism>
<dbReference type="AlphaFoldDB" id="I0GRP2"/>
<dbReference type="HOGENOM" id="CLU_1061078_0_0_9"/>
<sequence length="243" mass="28135">MKRKILILLNPGDCNDKEHYCAGVYKDRDNYINFFKSNKGGAWEDDEIIVRDRVNYCTVKSDLQLLDKMDYSMVIFSGHGYTDVNRKTVLELSPQDECYAEVLIHPKRTVILDCCRKIYYPETLERKATLDSLLLTENMSLVTHYEARMIYEREIARSDKSPIILYSCDLDECSNDISSRGGLYSRSLIEVGCQWNGPGTLSVVNAHYKAIDAFNQERYEQHPQISKPRLLHSSYYPFALDLT</sequence>
<feature type="domain" description="Peptidase C14 caspase" evidence="1">
    <location>
        <begin position="70"/>
        <end position="230"/>
    </location>
</feature>
<dbReference type="InterPro" id="IPR011600">
    <property type="entry name" value="Pept_C14_caspase"/>
</dbReference>
<gene>
    <name evidence="2" type="ordered locus">SELR_17210</name>
</gene>
<dbReference type="RefSeq" id="WP_014424862.1">
    <property type="nucleotide sequence ID" value="NC_017068.1"/>
</dbReference>
<dbReference type="GO" id="GO:0006508">
    <property type="term" value="P:proteolysis"/>
    <property type="evidence" value="ECO:0007669"/>
    <property type="project" value="InterPro"/>
</dbReference>
<dbReference type="PATRIC" id="fig|927704.6.peg.1783"/>
<evidence type="ECO:0000259" key="1">
    <source>
        <dbReference type="Pfam" id="PF00656"/>
    </source>
</evidence>
<dbReference type="eggNOG" id="COG4249">
    <property type="taxonomic scope" value="Bacteria"/>
</dbReference>
<evidence type="ECO:0000313" key="3">
    <source>
        <dbReference type="Proteomes" id="UP000007887"/>
    </source>
</evidence>
<accession>I0GRP2</accession>
<dbReference type="GO" id="GO:0004197">
    <property type="term" value="F:cysteine-type endopeptidase activity"/>
    <property type="evidence" value="ECO:0007669"/>
    <property type="project" value="InterPro"/>
</dbReference>
<dbReference type="Pfam" id="PF00656">
    <property type="entry name" value="Peptidase_C14"/>
    <property type="match status" value="1"/>
</dbReference>
<dbReference type="OrthoDB" id="639945at2"/>
<dbReference type="EMBL" id="AP012292">
    <property type="protein sequence ID" value="BAL83429.1"/>
    <property type="molecule type" value="Genomic_DNA"/>
</dbReference>
<name>I0GRP2_SELRL</name>
<evidence type="ECO:0000313" key="2">
    <source>
        <dbReference type="EMBL" id="BAL83429.1"/>
    </source>
</evidence>
<dbReference type="KEGG" id="sri:SELR_17210"/>
<reference evidence="2 3" key="1">
    <citation type="submission" date="2011-10" db="EMBL/GenBank/DDBJ databases">
        <title>Whole genome sequence of Selenomonas ruminantium subsp. lactilytica TAM6421.</title>
        <authorList>
            <person name="Oguchi A."/>
            <person name="Ankai A."/>
            <person name="Kaneko J."/>
            <person name="Yamada-Narita S."/>
            <person name="Fukui S."/>
            <person name="Takahashi M."/>
            <person name="Onodera T."/>
            <person name="Kojima S."/>
            <person name="Fushimi T."/>
            <person name="Abe N."/>
            <person name="Kamio Y."/>
            <person name="Yamazaki S."/>
            <person name="Fujita N."/>
        </authorList>
    </citation>
    <scope>NUCLEOTIDE SEQUENCE [LARGE SCALE GENOMIC DNA]</scope>
    <source>
        <strain evidence="3">NBRC 103574 / TAM6421</strain>
    </source>
</reference>
<proteinExistence type="predicted"/>